<evidence type="ECO:0000256" key="1">
    <source>
        <dbReference type="ARBA" id="ARBA00022491"/>
    </source>
</evidence>
<comment type="similarity">
    <text evidence="5">Belongs to the HrcA family.</text>
</comment>
<keyword evidence="9" id="KW-1185">Reference proteome</keyword>
<dbReference type="Gene3D" id="1.10.10.10">
    <property type="entry name" value="Winged helix-like DNA-binding domain superfamily/Winged helix DNA-binding domain"/>
    <property type="match status" value="1"/>
</dbReference>
<accession>A0ABU9D6Y5</accession>
<dbReference type="Pfam" id="PF03444">
    <property type="entry name" value="WHD_HrcA"/>
    <property type="match status" value="1"/>
</dbReference>
<dbReference type="InterPro" id="IPR029016">
    <property type="entry name" value="GAF-like_dom_sf"/>
</dbReference>
<evidence type="ECO:0000313" key="8">
    <source>
        <dbReference type="EMBL" id="MEK8089297.1"/>
    </source>
</evidence>
<organism evidence="8 9">
    <name type="scientific">Thermithiobacillus plumbiphilus</name>
    <dbReference type="NCBI Taxonomy" id="1729899"/>
    <lineage>
        <taxon>Bacteria</taxon>
        <taxon>Pseudomonadati</taxon>
        <taxon>Pseudomonadota</taxon>
        <taxon>Acidithiobacillia</taxon>
        <taxon>Acidithiobacillales</taxon>
        <taxon>Thermithiobacillaceae</taxon>
        <taxon>Thermithiobacillus</taxon>
    </lineage>
</organism>
<dbReference type="Pfam" id="PF01628">
    <property type="entry name" value="HrcA"/>
    <property type="match status" value="1"/>
</dbReference>
<keyword evidence="1 5" id="KW-0678">Repressor</keyword>
<keyword evidence="2 5" id="KW-0805">Transcription regulation</keyword>
<name>A0ABU9D6Y5_9PROT</name>
<comment type="caution">
    <text evidence="8">The sequence shown here is derived from an EMBL/GenBank/DDBJ whole genome shotgun (WGS) entry which is preliminary data.</text>
</comment>
<evidence type="ECO:0000256" key="2">
    <source>
        <dbReference type="ARBA" id="ARBA00023015"/>
    </source>
</evidence>
<proteinExistence type="inferred from homology"/>
<dbReference type="SUPFAM" id="SSF55781">
    <property type="entry name" value="GAF domain-like"/>
    <property type="match status" value="1"/>
</dbReference>
<keyword evidence="3 5" id="KW-0346">Stress response</keyword>
<gene>
    <name evidence="5 8" type="primary">hrcA</name>
    <name evidence="8" type="ORF">WOB96_05905</name>
</gene>
<dbReference type="InterPro" id="IPR036388">
    <property type="entry name" value="WH-like_DNA-bd_sf"/>
</dbReference>
<dbReference type="InterPro" id="IPR005104">
    <property type="entry name" value="WHTH_HrcA_DNA-bd"/>
</dbReference>
<sequence length="356" mass="39111">MSQGNSSITEHQRAFAQVDERARHLLKTLVERYIVEGQPVGSRQLARDAGLQLSAATVRNVMADLEEIGLVVSPHTSAGRVPTQLGYRFFVDMLIQVRPLNENRSQALLEQLGSGPASPGTAAQVASQVLSHLTRMAGFVRVPKRSQSAFRHIDFVALGQQRILVVLVTHTGQVENRIIQIERPLSPGELVQAANYFNERYAGLPLGEVARMLQAELLQARNQLDCILRSAMEMGQEVLNLRDDEVVIDGEFNLLDAPGLDNLQQLRDLMETVRRGEDLIHLLDESARADGIRIFIGEESGFASMSQFSLVTAPYQLDGQVVGVLGVLGPTRMPYQDIIPLVDCTAQLLSGALSTK</sequence>
<evidence type="ECO:0000256" key="4">
    <source>
        <dbReference type="ARBA" id="ARBA00023163"/>
    </source>
</evidence>
<keyword evidence="4 5" id="KW-0804">Transcription</keyword>
<dbReference type="EMBL" id="JBBPCO010000004">
    <property type="protein sequence ID" value="MEK8089297.1"/>
    <property type="molecule type" value="Genomic_DNA"/>
</dbReference>
<dbReference type="InterPro" id="IPR021153">
    <property type="entry name" value="HrcA_C"/>
</dbReference>
<dbReference type="RefSeq" id="WP_341370355.1">
    <property type="nucleotide sequence ID" value="NZ_JBBPCO010000004.1"/>
</dbReference>
<dbReference type="Gene3D" id="3.30.390.60">
    <property type="entry name" value="Heat-inducible transcription repressor hrca homolog, domain 3"/>
    <property type="match status" value="1"/>
</dbReference>
<evidence type="ECO:0000256" key="3">
    <source>
        <dbReference type="ARBA" id="ARBA00023016"/>
    </source>
</evidence>
<dbReference type="SUPFAM" id="SSF46785">
    <property type="entry name" value="Winged helix' DNA-binding domain"/>
    <property type="match status" value="1"/>
</dbReference>
<dbReference type="InterPro" id="IPR002571">
    <property type="entry name" value="HrcA"/>
</dbReference>
<feature type="domain" description="Heat-inducible transcription repressor HrcA C-terminal" evidence="6">
    <location>
        <begin position="124"/>
        <end position="339"/>
    </location>
</feature>
<evidence type="ECO:0000259" key="7">
    <source>
        <dbReference type="Pfam" id="PF03444"/>
    </source>
</evidence>
<reference evidence="8 9" key="1">
    <citation type="submission" date="2024-04" db="EMBL/GenBank/DDBJ databases">
        <authorList>
            <person name="Abashina T."/>
            <person name="Shaikin A."/>
        </authorList>
    </citation>
    <scope>NUCLEOTIDE SEQUENCE [LARGE SCALE GENOMIC DNA]</scope>
    <source>
        <strain evidence="8 9">AAFK</strain>
    </source>
</reference>
<dbReference type="Gene3D" id="3.30.450.40">
    <property type="match status" value="1"/>
</dbReference>
<feature type="domain" description="Winged helix-turn-helix transcription repressor HrcA DNA-binding" evidence="7">
    <location>
        <begin position="22"/>
        <end position="88"/>
    </location>
</feature>
<dbReference type="PIRSF" id="PIRSF005485">
    <property type="entry name" value="HrcA"/>
    <property type="match status" value="1"/>
</dbReference>
<dbReference type="PANTHER" id="PTHR34824:SF1">
    <property type="entry name" value="HEAT-INDUCIBLE TRANSCRIPTION REPRESSOR HRCA"/>
    <property type="match status" value="1"/>
</dbReference>
<dbReference type="InterPro" id="IPR023120">
    <property type="entry name" value="WHTH_transcript_rep_HrcA_IDD"/>
</dbReference>
<dbReference type="PANTHER" id="PTHR34824">
    <property type="entry name" value="HEAT-INDUCIBLE TRANSCRIPTION REPRESSOR HRCA"/>
    <property type="match status" value="1"/>
</dbReference>
<dbReference type="Proteomes" id="UP001446205">
    <property type="component" value="Unassembled WGS sequence"/>
</dbReference>
<dbReference type="InterPro" id="IPR036390">
    <property type="entry name" value="WH_DNA-bd_sf"/>
</dbReference>
<comment type="function">
    <text evidence="5">Negative regulator of class I heat shock genes (grpE-dnaK-dnaJ and groELS operons). Prevents heat-shock induction of these operons.</text>
</comment>
<dbReference type="HAMAP" id="MF_00081">
    <property type="entry name" value="HrcA"/>
    <property type="match status" value="1"/>
</dbReference>
<evidence type="ECO:0000259" key="6">
    <source>
        <dbReference type="Pfam" id="PF01628"/>
    </source>
</evidence>
<protein>
    <recommendedName>
        <fullName evidence="5">Heat-inducible transcription repressor HrcA</fullName>
    </recommendedName>
</protein>
<evidence type="ECO:0000256" key="5">
    <source>
        <dbReference type="HAMAP-Rule" id="MF_00081"/>
    </source>
</evidence>
<dbReference type="NCBIfam" id="TIGR00331">
    <property type="entry name" value="hrcA"/>
    <property type="match status" value="1"/>
</dbReference>
<evidence type="ECO:0000313" key="9">
    <source>
        <dbReference type="Proteomes" id="UP001446205"/>
    </source>
</evidence>